<feature type="domain" description="B5" evidence="13">
    <location>
        <begin position="294"/>
        <end position="378"/>
    </location>
</feature>
<dbReference type="InterPro" id="IPR041616">
    <property type="entry name" value="PheRS_beta_core"/>
</dbReference>
<keyword evidence="7 12" id="KW-0547">Nucleotide-binding</keyword>
<dbReference type="InterPro" id="IPR005146">
    <property type="entry name" value="B3/B4_tRNA-bd"/>
</dbReference>
<dbReference type="PANTHER" id="PTHR10947">
    <property type="entry name" value="PHENYLALANYL-TRNA SYNTHETASE BETA CHAIN AND LEUCINE-RICH REPEAT-CONTAINING PROTEIN 47"/>
    <property type="match status" value="1"/>
</dbReference>
<dbReference type="HAMAP" id="MF_00284">
    <property type="entry name" value="Phe_tRNA_synth_beta2"/>
    <property type="match status" value="1"/>
</dbReference>
<gene>
    <name evidence="12" type="primary">pheT</name>
    <name evidence="14" type="ORF">HRI96_00030</name>
</gene>
<evidence type="ECO:0000259" key="13">
    <source>
        <dbReference type="PROSITE" id="PS51483"/>
    </source>
</evidence>
<comment type="cofactor">
    <cofactor evidence="1 12">
        <name>Mg(2+)</name>
        <dbReference type="ChEBI" id="CHEBI:18420"/>
    </cofactor>
</comment>
<evidence type="ECO:0000256" key="9">
    <source>
        <dbReference type="ARBA" id="ARBA00022842"/>
    </source>
</evidence>
<keyword evidence="4 12" id="KW-0963">Cytoplasm</keyword>
<evidence type="ECO:0000256" key="10">
    <source>
        <dbReference type="ARBA" id="ARBA00022917"/>
    </source>
</evidence>
<dbReference type="Pfam" id="PF03484">
    <property type="entry name" value="B5"/>
    <property type="match status" value="1"/>
</dbReference>
<feature type="binding site" evidence="12">
    <location>
        <position position="365"/>
    </location>
    <ligand>
        <name>Mg(2+)</name>
        <dbReference type="ChEBI" id="CHEBI:18420"/>
        <note>shared with alpha subunit</note>
    </ligand>
</feature>
<evidence type="ECO:0000256" key="4">
    <source>
        <dbReference type="ARBA" id="ARBA00022490"/>
    </source>
</evidence>
<dbReference type="GO" id="GO:0006432">
    <property type="term" value="P:phenylalanyl-tRNA aminoacylation"/>
    <property type="evidence" value="ECO:0007669"/>
    <property type="project" value="UniProtKB-UniRule"/>
</dbReference>
<dbReference type="SUPFAM" id="SSF55681">
    <property type="entry name" value="Class II aaRS and biotin synthetases"/>
    <property type="match status" value="1"/>
</dbReference>
<evidence type="ECO:0000256" key="12">
    <source>
        <dbReference type="HAMAP-Rule" id="MF_00284"/>
    </source>
</evidence>
<dbReference type="Pfam" id="PF17759">
    <property type="entry name" value="tRNA_synthFbeta"/>
    <property type="match status" value="1"/>
</dbReference>
<dbReference type="InterPro" id="IPR040659">
    <property type="entry name" value="PhetRS_B1"/>
</dbReference>
<dbReference type="SMART" id="SM00874">
    <property type="entry name" value="B5"/>
    <property type="match status" value="1"/>
</dbReference>
<evidence type="ECO:0000256" key="8">
    <source>
        <dbReference type="ARBA" id="ARBA00022840"/>
    </source>
</evidence>
<dbReference type="Pfam" id="PF18262">
    <property type="entry name" value="PhetRS_B1"/>
    <property type="match status" value="1"/>
</dbReference>
<dbReference type="PROSITE" id="PS51483">
    <property type="entry name" value="B5"/>
    <property type="match status" value="1"/>
</dbReference>
<dbReference type="CDD" id="cd00769">
    <property type="entry name" value="PheRS_beta_core"/>
    <property type="match status" value="1"/>
</dbReference>
<dbReference type="PANTHER" id="PTHR10947:SF0">
    <property type="entry name" value="PHENYLALANINE--TRNA LIGASE BETA SUBUNIT"/>
    <property type="match status" value="1"/>
</dbReference>
<evidence type="ECO:0000256" key="11">
    <source>
        <dbReference type="ARBA" id="ARBA00023146"/>
    </source>
</evidence>
<dbReference type="GO" id="GO:0004826">
    <property type="term" value="F:phenylalanine-tRNA ligase activity"/>
    <property type="evidence" value="ECO:0007669"/>
    <property type="project" value="UniProtKB-UniRule"/>
</dbReference>
<feature type="binding site" evidence="12">
    <location>
        <position position="362"/>
    </location>
    <ligand>
        <name>Mg(2+)</name>
        <dbReference type="ChEBI" id="CHEBI:18420"/>
        <note>shared with alpha subunit</note>
    </ligand>
</feature>
<sequence>MPKIEVNESLFFKQIGKKYDYESLEKILTCGKAELDEKPDESLPEDLRTIKIELNDTNRPDLWSTNGIARQIRLYSGKKSVDYSSFMSKKGDVKDIGNRIATVDPELKNIRPYMVAFVISGKAIDEPMLLDIIQTQEKLAWNFGRKRKSISMGIYNVSQIKFPVHYKAVDPDKTSFVPLQVTEPMTCRQILTDHPKGKDYGWILKDMKKFPLLVDDKGEILSMAPIINSATLGAVQVGEKDLMVELTGDNIENLILSANMVACDFADCGYEILPVKVCHPYDTGLGKDIVAPYYFQLPTTTSLSHINKLLGLELTQKEVTAALERMGNAVSVKNIKYKDGGEDTQFILNPPPYRNDFLHEVDIIEDVMIGLDLTTFKPEKPGDFTIGRLLPLTEFSRKTKTLMVGLGYQEMIFNYVGSRQDYIEKMNTDGSNVIEIANPMSENYQFIRSSVIPSLLKAESISANAVFPHKIFEIGKVAYICEKENTGTRTRQNLGFLTAANNANFNGAAGEVSALLYYLDHKYEVKESSDPRFIPGRQAAVIVNGKQVGVFGEIHPAVLENWAINVPCVAGEIDLEELI</sequence>
<evidence type="ECO:0000313" key="14">
    <source>
        <dbReference type="EMBL" id="QTQ10727.1"/>
    </source>
</evidence>
<dbReference type="Gene3D" id="3.30.930.10">
    <property type="entry name" value="Bira Bifunctional Protein, Domain 2"/>
    <property type="match status" value="1"/>
</dbReference>
<comment type="subcellular location">
    <subcellularLocation>
        <location evidence="2 12">Cytoplasm</location>
    </subcellularLocation>
</comment>
<dbReference type="GO" id="GO:0005524">
    <property type="term" value="F:ATP binding"/>
    <property type="evidence" value="ECO:0007669"/>
    <property type="project" value="UniProtKB-UniRule"/>
</dbReference>
<dbReference type="InterPro" id="IPR005147">
    <property type="entry name" value="tRNA_synthase_B5-dom"/>
</dbReference>
<keyword evidence="10 12" id="KW-0648">Protein biosynthesis</keyword>
<dbReference type="SUPFAM" id="SSF46955">
    <property type="entry name" value="Putative DNA-binding domain"/>
    <property type="match status" value="1"/>
</dbReference>
<keyword evidence="11 12" id="KW-0030">Aminoacyl-tRNA synthetase</keyword>
<dbReference type="GO" id="GO:0000287">
    <property type="term" value="F:magnesium ion binding"/>
    <property type="evidence" value="ECO:0007669"/>
    <property type="project" value="InterPro"/>
</dbReference>
<evidence type="ECO:0000256" key="3">
    <source>
        <dbReference type="ARBA" id="ARBA00007438"/>
    </source>
</evidence>
<keyword evidence="6 12" id="KW-0479">Metal-binding</keyword>
<organism evidence="14 15">
    <name type="scientific">Treponema parvum</name>
    <dbReference type="NCBI Taxonomy" id="138851"/>
    <lineage>
        <taxon>Bacteria</taxon>
        <taxon>Pseudomonadati</taxon>
        <taxon>Spirochaetota</taxon>
        <taxon>Spirochaetia</taxon>
        <taxon>Spirochaetales</taxon>
        <taxon>Treponemataceae</taxon>
        <taxon>Treponema</taxon>
    </lineage>
</organism>
<reference evidence="14" key="2">
    <citation type="journal article" date="2021" name="Microbiol. Resour. Announc.">
        <title>Complete Genome Sequences of Three Human Oral Treponema parvum Isolates.</title>
        <authorList>
            <person name="Zeng H."/>
            <person name="Watt R.M."/>
        </authorList>
    </citation>
    <scope>NUCLEOTIDE SEQUENCE</scope>
    <source>
        <strain evidence="14">ATCC 700773</strain>
    </source>
</reference>
<evidence type="ECO:0000256" key="6">
    <source>
        <dbReference type="ARBA" id="ARBA00022723"/>
    </source>
</evidence>
<evidence type="ECO:0000313" key="15">
    <source>
        <dbReference type="Proteomes" id="UP000671995"/>
    </source>
</evidence>
<evidence type="ECO:0000256" key="5">
    <source>
        <dbReference type="ARBA" id="ARBA00022598"/>
    </source>
</evidence>
<dbReference type="Gene3D" id="3.50.40.10">
    <property type="entry name" value="Phenylalanyl-trna Synthetase, Chain B, domain 3"/>
    <property type="match status" value="1"/>
</dbReference>
<dbReference type="GO" id="GO:0003723">
    <property type="term" value="F:RNA binding"/>
    <property type="evidence" value="ECO:0007669"/>
    <property type="project" value="InterPro"/>
</dbReference>
<dbReference type="InterPro" id="IPR045864">
    <property type="entry name" value="aa-tRNA-synth_II/BPL/LPL"/>
</dbReference>
<dbReference type="InterPro" id="IPR004531">
    <property type="entry name" value="Phe-tRNA-synth_IIc_bsu_arc_euk"/>
</dbReference>
<dbReference type="InterPro" id="IPR022918">
    <property type="entry name" value="Phe_tRNA_ligase_beta2_arc"/>
</dbReference>
<keyword evidence="9 12" id="KW-0460">Magnesium</keyword>
<dbReference type="NCBIfam" id="TIGR00471">
    <property type="entry name" value="pheT_arch"/>
    <property type="match status" value="1"/>
</dbReference>
<comment type="subunit">
    <text evidence="12">Tetramer of two alpha and two beta subunits.</text>
</comment>
<dbReference type="SMART" id="SM00873">
    <property type="entry name" value="B3_4"/>
    <property type="match status" value="1"/>
</dbReference>
<evidence type="ECO:0000256" key="1">
    <source>
        <dbReference type="ARBA" id="ARBA00001946"/>
    </source>
</evidence>
<dbReference type="InterPro" id="IPR009061">
    <property type="entry name" value="DNA-bd_dom_put_sf"/>
</dbReference>
<dbReference type="EC" id="6.1.1.20" evidence="12"/>
<feature type="binding site" evidence="12">
    <location>
        <position position="366"/>
    </location>
    <ligand>
        <name>Mg(2+)</name>
        <dbReference type="ChEBI" id="CHEBI:18420"/>
        <note>shared with alpha subunit</note>
    </ligand>
</feature>
<dbReference type="GO" id="GO:0009328">
    <property type="term" value="C:phenylalanine-tRNA ligase complex"/>
    <property type="evidence" value="ECO:0007669"/>
    <property type="project" value="TreeGrafter"/>
</dbReference>
<dbReference type="InterPro" id="IPR020825">
    <property type="entry name" value="Phe-tRNA_synthase-like_B3/B4"/>
</dbReference>
<comment type="catalytic activity">
    <reaction evidence="12">
        <text>tRNA(Phe) + L-phenylalanine + ATP = L-phenylalanyl-tRNA(Phe) + AMP + diphosphate + H(+)</text>
        <dbReference type="Rhea" id="RHEA:19413"/>
        <dbReference type="Rhea" id="RHEA-COMP:9668"/>
        <dbReference type="Rhea" id="RHEA-COMP:9699"/>
        <dbReference type="ChEBI" id="CHEBI:15378"/>
        <dbReference type="ChEBI" id="CHEBI:30616"/>
        <dbReference type="ChEBI" id="CHEBI:33019"/>
        <dbReference type="ChEBI" id="CHEBI:58095"/>
        <dbReference type="ChEBI" id="CHEBI:78442"/>
        <dbReference type="ChEBI" id="CHEBI:78531"/>
        <dbReference type="ChEBI" id="CHEBI:456215"/>
        <dbReference type="EC" id="6.1.1.20"/>
    </reaction>
</comment>
<dbReference type="EMBL" id="CP054257">
    <property type="protein sequence ID" value="QTQ10727.1"/>
    <property type="molecule type" value="Genomic_DNA"/>
</dbReference>
<dbReference type="AlphaFoldDB" id="A0A975EXH6"/>
<proteinExistence type="inferred from homology"/>
<name>A0A975EXH6_9SPIR</name>
<dbReference type="InterPro" id="IPR045060">
    <property type="entry name" value="Phe-tRNA-ligase_IIc_bsu"/>
</dbReference>
<accession>A0A975EXH6</accession>
<feature type="binding site" evidence="12">
    <location>
        <position position="356"/>
    </location>
    <ligand>
        <name>Mg(2+)</name>
        <dbReference type="ChEBI" id="CHEBI:18420"/>
        <note>shared with alpha subunit</note>
    </ligand>
</feature>
<dbReference type="RefSeq" id="WP_210117523.1">
    <property type="nucleotide sequence ID" value="NZ_CP054257.1"/>
</dbReference>
<evidence type="ECO:0000256" key="2">
    <source>
        <dbReference type="ARBA" id="ARBA00004496"/>
    </source>
</evidence>
<keyword evidence="8 12" id="KW-0067">ATP-binding</keyword>
<protein>
    <recommendedName>
        <fullName evidence="12">Phenylalanine--tRNA ligase beta subunit</fullName>
        <ecNumber evidence="12">6.1.1.20</ecNumber>
    </recommendedName>
    <alternativeName>
        <fullName evidence="12">Phenylalanyl-tRNA synthetase beta subunit</fullName>
        <shortName evidence="12">PheRS</shortName>
    </alternativeName>
</protein>
<evidence type="ECO:0000256" key="7">
    <source>
        <dbReference type="ARBA" id="ARBA00022741"/>
    </source>
</evidence>
<comment type="similarity">
    <text evidence="3 12">Belongs to the phenylalanyl-tRNA synthetase beta subunit family. Type 2 subfamily.</text>
</comment>
<keyword evidence="5 12" id="KW-0436">Ligase</keyword>
<reference evidence="14" key="1">
    <citation type="submission" date="2020-05" db="EMBL/GenBank/DDBJ databases">
        <authorList>
            <person name="Zeng H."/>
            <person name="Chan Y.K."/>
            <person name="Watt R.M."/>
        </authorList>
    </citation>
    <scope>NUCLEOTIDE SEQUENCE</scope>
    <source>
        <strain evidence="14">ATCC 700773</strain>
    </source>
</reference>
<dbReference type="Proteomes" id="UP000671995">
    <property type="component" value="Chromosome"/>
</dbReference>
<dbReference type="Gene3D" id="3.30.56.10">
    <property type="match status" value="2"/>
</dbReference>